<dbReference type="AlphaFoldDB" id="A0AA38P2D2"/>
<gene>
    <name evidence="1" type="ORF">F5878DRAFT_629502</name>
</gene>
<evidence type="ECO:0000313" key="1">
    <source>
        <dbReference type="EMBL" id="KAJ3834846.1"/>
    </source>
</evidence>
<dbReference type="Proteomes" id="UP001163846">
    <property type="component" value="Unassembled WGS sequence"/>
</dbReference>
<evidence type="ECO:0000313" key="2">
    <source>
        <dbReference type="Proteomes" id="UP001163846"/>
    </source>
</evidence>
<dbReference type="EMBL" id="MU806478">
    <property type="protein sequence ID" value="KAJ3834846.1"/>
    <property type="molecule type" value="Genomic_DNA"/>
</dbReference>
<organism evidence="1 2">
    <name type="scientific">Lentinula raphanica</name>
    <dbReference type="NCBI Taxonomy" id="153919"/>
    <lineage>
        <taxon>Eukaryota</taxon>
        <taxon>Fungi</taxon>
        <taxon>Dikarya</taxon>
        <taxon>Basidiomycota</taxon>
        <taxon>Agaricomycotina</taxon>
        <taxon>Agaricomycetes</taxon>
        <taxon>Agaricomycetidae</taxon>
        <taxon>Agaricales</taxon>
        <taxon>Marasmiineae</taxon>
        <taxon>Omphalotaceae</taxon>
        <taxon>Lentinula</taxon>
    </lineage>
</organism>
<dbReference type="Gene3D" id="6.10.140.2220">
    <property type="match status" value="1"/>
</dbReference>
<protein>
    <recommendedName>
        <fullName evidence="3">MYND-type domain-containing protein</fullName>
    </recommendedName>
</protein>
<reference evidence="1" key="1">
    <citation type="submission" date="2022-08" db="EMBL/GenBank/DDBJ databases">
        <authorList>
            <consortium name="DOE Joint Genome Institute"/>
            <person name="Min B."/>
            <person name="Riley R."/>
            <person name="Sierra-Patev S."/>
            <person name="Naranjo-Ortiz M."/>
            <person name="Looney B."/>
            <person name="Konkel Z."/>
            <person name="Slot J.C."/>
            <person name="Sakamoto Y."/>
            <person name="Steenwyk J.L."/>
            <person name="Rokas A."/>
            <person name="Carro J."/>
            <person name="Camarero S."/>
            <person name="Ferreira P."/>
            <person name="Molpeceres G."/>
            <person name="Ruiz-Duenas F.J."/>
            <person name="Serrano A."/>
            <person name="Henrissat B."/>
            <person name="Drula E."/>
            <person name="Hughes K.W."/>
            <person name="Mata J.L."/>
            <person name="Ishikawa N.K."/>
            <person name="Vargas-Isla R."/>
            <person name="Ushijima S."/>
            <person name="Smith C.A."/>
            <person name="Ahrendt S."/>
            <person name="Andreopoulos W."/>
            <person name="He G."/>
            <person name="Labutti K."/>
            <person name="Lipzen A."/>
            <person name="Ng V."/>
            <person name="Sandor L."/>
            <person name="Barry K."/>
            <person name="Martinez A.T."/>
            <person name="Xiao Y."/>
            <person name="Gibbons J.G."/>
            <person name="Terashima K."/>
            <person name="Hibbett D.S."/>
            <person name="Grigoriev I.V."/>
        </authorList>
    </citation>
    <scope>NUCLEOTIDE SEQUENCE</scope>
    <source>
        <strain evidence="1">TFB9207</strain>
    </source>
</reference>
<proteinExistence type="predicted"/>
<sequence length="557" mass="62043">MDSAWKADCIKKFNALPRKPLAPSGRVPNVWHFDLRYIPLSPPSHMLFLFQKESQLIAQQILPVRMNKFETGIAYFPDSAKEAALEICFGLMHSFNTAFDLNKGPGGPVLAPYGPWKLTTDDHPLAREVEKQFKALGVKEERCKVEYANLTDLAHKQFELMYKGIKSTLGLPDIARAALHTPSQIAFSSLTPPDPEAWSMMSPQRSGATPEEMEFEKLSMYAQEFMNNEPLPVDYSYDKDRFSNIGDIFENIRGVLSSKSLEQVKKEADAGDAQHAIDAGLRLKYGIKCKPDRNLSRTYLLKAALNEKASAQTRSMAHSMLTFWYTAGREGDVRARYVFAGTYHADEAVRIASQASPNNKLLASAKVLVFATNTVKPLTDDLKCPELLIHFKWVVKAMDGRANFMKLEQLAVEKKMMKNPNRYRCANVGCGIEADTGKMLAQCSGKCDPDKKPSYCGKSCQDWKNHKPFCKPGAPCSVIDPTYSTSGAGSTPGGSIRIPVHHSDGTTSFLSTSTMEPEMLKEIREVMRERAPLGDSSSLKMELHELDPVTGNYKKCT</sequence>
<comment type="caution">
    <text evidence="1">The sequence shown here is derived from an EMBL/GenBank/DDBJ whole genome shotgun (WGS) entry which is preliminary data.</text>
</comment>
<evidence type="ECO:0008006" key="3">
    <source>
        <dbReference type="Google" id="ProtNLM"/>
    </source>
</evidence>
<name>A0AA38P2D2_9AGAR</name>
<accession>A0AA38P2D2</accession>
<keyword evidence="2" id="KW-1185">Reference proteome</keyword>